<evidence type="ECO:0000256" key="1">
    <source>
        <dbReference type="ARBA" id="ARBA00004377"/>
    </source>
</evidence>
<dbReference type="NCBIfam" id="TIGR02532">
    <property type="entry name" value="IV_pilin_GFxxxE"/>
    <property type="match status" value="1"/>
</dbReference>
<keyword evidence="4" id="KW-1003">Cell membrane</keyword>
<sequence>MKTKTARFRRGFTLVEMMAVVVIIGILAAVIAPKFFTQVSGAQRTTALRDIKTLESQVTMFRFQHSRLPEELRDLAVEPDNVQNYKPYLEKGALKDPWGNDYQYRTPGDEGRDFEIWSLGADGKEGGEGDASDIKGWKEDE</sequence>
<dbReference type="GO" id="GO:0005886">
    <property type="term" value="C:plasma membrane"/>
    <property type="evidence" value="ECO:0007669"/>
    <property type="project" value="UniProtKB-SubCell"/>
</dbReference>
<keyword evidence="6" id="KW-0997">Cell inner membrane</keyword>
<evidence type="ECO:0000256" key="10">
    <source>
        <dbReference type="SAM" id="MobiDB-lite"/>
    </source>
</evidence>
<reference evidence="13" key="1">
    <citation type="submission" date="2021-03" db="EMBL/GenBank/DDBJ databases">
        <authorList>
            <person name="Wang G."/>
        </authorList>
    </citation>
    <scope>NUCLEOTIDE SEQUENCE</scope>
    <source>
        <strain evidence="13">KCTC 12899</strain>
    </source>
</reference>
<feature type="region of interest" description="Disordered" evidence="10">
    <location>
        <begin position="119"/>
        <end position="141"/>
    </location>
</feature>
<dbReference type="NCBIfam" id="TIGR01710">
    <property type="entry name" value="typeII_sec_gspG"/>
    <property type="match status" value="1"/>
</dbReference>
<dbReference type="InterPro" id="IPR010054">
    <property type="entry name" value="Type2_sec_GspG"/>
</dbReference>
<proteinExistence type="inferred from homology"/>
<dbReference type="PROSITE" id="PS00409">
    <property type="entry name" value="PROKAR_NTER_METHYL"/>
    <property type="match status" value="1"/>
</dbReference>
<comment type="caution">
    <text evidence="13">The sequence shown here is derived from an EMBL/GenBank/DDBJ whole genome shotgun (WGS) entry which is preliminary data.</text>
</comment>
<dbReference type="PRINTS" id="PR00813">
    <property type="entry name" value="BCTERIALGSPG"/>
</dbReference>
<dbReference type="Proteomes" id="UP000664417">
    <property type="component" value="Unassembled WGS sequence"/>
</dbReference>
<evidence type="ECO:0000256" key="9">
    <source>
        <dbReference type="ARBA" id="ARBA00023136"/>
    </source>
</evidence>
<dbReference type="SUPFAM" id="SSF54523">
    <property type="entry name" value="Pili subunits"/>
    <property type="match status" value="1"/>
</dbReference>
<name>A0A8J7QIQ3_9BACT</name>
<dbReference type="RefSeq" id="WP_207858863.1">
    <property type="nucleotide sequence ID" value="NZ_JAFREP010000008.1"/>
</dbReference>
<dbReference type="GO" id="GO:0015627">
    <property type="term" value="C:type II protein secretion system complex"/>
    <property type="evidence" value="ECO:0007669"/>
    <property type="project" value="InterPro"/>
</dbReference>
<evidence type="ECO:0000256" key="11">
    <source>
        <dbReference type="SAM" id="Phobius"/>
    </source>
</evidence>
<dbReference type="InterPro" id="IPR045584">
    <property type="entry name" value="Pilin-like"/>
</dbReference>
<dbReference type="Pfam" id="PF07963">
    <property type="entry name" value="N_methyl"/>
    <property type="match status" value="1"/>
</dbReference>
<protein>
    <recommendedName>
        <fullName evidence="3">Type II secretion system core protein G</fullName>
    </recommendedName>
</protein>
<feature type="transmembrane region" description="Helical" evidence="11">
    <location>
        <begin position="12"/>
        <end position="36"/>
    </location>
</feature>
<keyword evidence="14" id="KW-1185">Reference proteome</keyword>
<evidence type="ECO:0000259" key="12">
    <source>
        <dbReference type="Pfam" id="PF08334"/>
    </source>
</evidence>
<comment type="similarity">
    <text evidence="2">Belongs to the GSP G family.</text>
</comment>
<evidence type="ECO:0000256" key="7">
    <source>
        <dbReference type="ARBA" id="ARBA00022692"/>
    </source>
</evidence>
<accession>A0A8J7QIQ3</accession>
<feature type="domain" description="Type II secretion system protein GspG C-terminal" evidence="12">
    <location>
        <begin position="35"/>
        <end position="137"/>
    </location>
</feature>
<dbReference type="AlphaFoldDB" id="A0A8J7QIQ3"/>
<evidence type="ECO:0000313" key="13">
    <source>
        <dbReference type="EMBL" id="MBO1319043.1"/>
    </source>
</evidence>
<dbReference type="GO" id="GO:0015628">
    <property type="term" value="P:protein secretion by the type II secretion system"/>
    <property type="evidence" value="ECO:0007669"/>
    <property type="project" value="InterPro"/>
</dbReference>
<dbReference type="PANTHER" id="PTHR30093:SF44">
    <property type="entry name" value="TYPE II SECRETION SYSTEM CORE PROTEIN G"/>
    <property type="match status" value="1"/>
</dbReference>
<keyword evidence="8 11" id="KW-1133">Transmembrane helix</keyword>
<evidence type="ECO:0000256" key="6">
    <source>
        <dbReference type="ARBA" id="ARBA00022519"/>
    </source>
</evidence>
<comment type="subcellular location">
    <subcellularLocation>
        <location evidence="1">Cell inner membrane</location>
        <topology evidence="1">Single-pass membrane protein</topology>
    </subcellularLocation>
</comment>
<evidence type="ECO:0000256" key="2">
    <source>
        <dbReference type="ARBA" id="ARBA00009984"/>
    </source>
</evidence>
<dbReference type="EMBL" id="JAFREP010000008">
    <property type="protein sequence ID" value="MBO1319043.1"/>
    <property type="molecule type" value="Genomic_DNA"/>
</dbReference>
<organism evidence="13 14">
    <name type="scientific">Acanthopleuribacter pedis</name>
    <dbReference type="NCBI Taxonomy" id="442870"/>
    <lineage>
        <taxon>Bacteria</taxon>
        <taxon>Pseudomonadati</taxon>
        <taxon>Acidobacteriota</taxon>
        <taxon>Holophagae</taxon>
        <taxon>Acanthopleuribacterales</taxon>
        <taxon>Acanthopleuribacteraceae</taxon>
        <taxon>Acanthopleuribacter</taxon>
    </lineage>
</organism>
<dbReference type="InterPro" id="IPR012902">
    <property type="entry name" value="N_methyl_site"/>
</dbReference>
<feature type="compositionally biased region" description="Basic and acidic residues" evidence="10">
    <location>
        <begin position="122"/>
        <end position="141"/>
    </location>
</feature>
<evidence type="ECO:0000256" key="8">
    <source>
        <dbReference type="ARBA" id="ARBA00022989"/>
    </source>
</evidence>
<evidence type="ECO:0000256" key="4">
    <source>
        <dbReference type="ARBA" id="ARBA00022475"/>
    </source>
</evidence>
<evidence type="ECO:0000256" key="5">
    <source>
        <dbReference type="ARBA" id="ARBA00022481"/>
    </source>
</evidence>
<dbReference type="PANTHER" id="PTHR30093">
    <property type="entry name" value="GENERAL SECRETION PATHWAY PROTEIN G"/>
    <property type="match status" value="1"/>
</dbReference>
<dbReference type="InterPro" id="IPR000983">
    <property type="entry name" value="Bac_GSPG_pilin"/>
</dbReference>
<keyword evidence="7 11" id="KW-0812">Transmembrane</keyword>
<gene>
    <name evidence="13" type="primary">gspG</name>
    <name evidence="13" type="ORF">J3U88_11290</name>
</gene>
<dbReference type="InterPro" id="IPR013545">
    <property type="entry name" value="T2SS_protein-GspG_C"/>
</dbReference>
<keyword evidence="5" id="KW-0488">Methylation</keyword>
<keyword evidence="9 11" id="KW-0472">Membrane</keyword>
<evidence type="ECO:0000313" key="14">
    <source>
        <dbReference type="Proteomes" id="UP000664417"/>
    </source>
</evidence>
<evidence type="ECO:0000256" key="3">
    <source>
        <dbReference type="ARBA" id="ARBA00020042"/>
    </source>
</evidence>
<dbReference type="Pfam" id="PF08334">
    <property type="entry name" value="T2SSG"/>
    <property type="match status" value="1"/>
</dbReference>
<dbReference type="Gene3D" id="3.30.700.10">
    <property type="entry name" value="Glycoprotein, Type 4 Pilin"/>
    <property type="match status" value="1"/>
</dbReference>